<reference evidence="3" key="1">
    <citation type="journal article" date="2019" name="Int. J. Syst. Evol. Microbiol.">
        <title>The Global Catalogue of Microorganisms (GCM) 10K type strain sequencing project: providing services to taxonomists for standard genome sequencing and annotation.</title>
        <authorList>
            <consortium name="The Broad Institute Genomics Platform"/>
            <consortium name="The Broad Institute Genome Sequencing Center for Infectious Disease"/>
            <person name="Wu L."/>
            <person name="Ma J."/>
        </authorList>
    </citation>
    <scope>NUCLEOTIDE SEQUENCE [LARGE SCALE GENOMIC DNA]</scope>
    <source>
        <strain evidence="3">CGMCC 4.7357</strain>
    </source>
</reference>
<keyword evidence="3" id="KW-1185">Reference proteome</keyword>
<feature type="transmembrane region" description="Helical" evidence="1">
    <location>
        <begin position="16"/>
        <end position="35"/>
    </location>
</feature>
<dbReference type="RefSeq" id="WP_380078690.1">
    <property type="nucleotide sequence ID" value="NZ_JBHSGO010000167.1"/>
</dbReference>
<gene>
    <name evidence="2" type="ORF">ACFO3G_05360</name>
</gene>
<dbReference type="PANTHER" id="PTHR21180:SF32">
    <property type="entry name" value="ENDONUCLEASE_EXONUCLEASE_PHOSPHATASE FAMILY DOMAIN-CONTAINING PROTEIN 1"/>
    <property type="match status" value="1"/>
</dbReference>
<protein>
    <submittedName>
        <fullName evidence="2">ComEA family DNA-binding protein</fullName>
    </submittedName>
</protein>
<dbReference type="Gene3D" id="1.10.150.320">
    <property type="entry name" value="Photosystem II 12 kDa extrinsic protein"/>
    <property type="match status" value="1"/>
</dbReference>
<dbReference type="InterPro" id="IPR010994">
    <property type="entry name" value="RuvA_2-like"/>
</dbReference>
<evidence type="ECO:0000313" key="2">
    <source>
        <dbReference type="EMBL" id="MFC4666026.1"/>
    </source>
</evidence>
<accession>A0ABV9K7Q9</accession>
<keyword evidence="1" id="KW-1133">Transmembrane helix</keyword>
<evidence type="ECO:0000256" key="1">
    <source>
        <dbReference type="SAM" id="Phobius"/>
    </source>
</evidence>
<keyword evidence="1" id="KW-0472">Membrane</keyword>
<dbReference type="EMBL" id="JBHSGO010000167">
    <property type="protein sequence ID" value="MFC4666026.1"/>
    <property type="molecule type" value="Genomic_DNA"/>
</dbReference>
<proteinExistence type="predicted"/>
<name>A0ABV9K7Q9_9PORP</name>
<comment type="caution">
    <text evidence="2">The sequence shown here is derived from an EMBL/GenBank/DDBJ whole genome shotgun (WGS) entry which is preliminary data.</text>
</comment>
<organism evidence="2 3">
    <name type="scientific">Falsiporphyromonas endometrii</name>
    <dbReference type="NCBI Taxonomy" id="1387297"/>
    <lineage>
        <taxon>Bacteria</taxon>
        <taxon>Pseudomonadati</taxon>
        <taxon>Bacteroidota</taxon>
        <taxon>Bacteroidia</taxon>
        <taxon>Bacteroidales</taxon>
        <taxon>Porphyromonadaceae</taxon>
        <taxon>Falsiporphyromonas</taxon>
    </lineage>
</organism>
<dbReference type="InterPro" id="IPR051675">
    <property type="entry name" value="Endo/Exo/Phosphatase_dom_1"/>
</dbReference>
<sequence length="232" mass="27033">MKRKILRFLKVGRGELIVLTLLLIAVLIIVSFVNFCPSKEVASYSLQNESLRMDSIDNRPTDDTIETSIHYVGPPKHIKYKPKEKLPLGTQVDLNSVDSATLTKIPGIGPVFARRIVRYRKILRGYYTVLQLQEVYGMTQERYLGLKPWFCIKTHPARISFDSIKTSDDLRHPYINYLQRKEILKLLRRYGKISSWDQIMRLKTIGYDDSVRLSHYFYIPGNIKTKETYVSD</sequence>
<dbReference type="GO" id="GO:0003677">
    <property type="term" value="F:DNA binding"/>
    <property type="evidence" value="ECO:0007669"/>
    <property type="project" value="UniProtKB-KW"/>
</dbReference>
<dbReference type="SUPFAM" id="SSF47781">
    <property type="entry name" value="RuvA domain 2-like"/>
    <property type="match status" value="1"/>
</dbReference>
<dbReference type="Pfam" id="PF12836">
    <property type="entry name" value="HHH_3"/>
    <property type="match status" value="1"/>
</dbReference>
<dbReference type="PANTHER" id="PTHR21180">
    <property type="entry name" value="ENDONUCLEASE/EXONUCLEASE/PHOSPHATASE FAMILY DOMAIN-CONTAINING PROTEIN 1"/>
    <property type="match status" value="1"/>
</dbReference>
<keyword evidence="2" id="KW-0238">DNA-binding</keyword>
<evidence type="ECO:0000313" key="3">
    <source>
        <dbReference type="Proteomes" id="UP001596020"/>
    </source>
</evidence>
<dbReference type="Proteomes" id="UP001596020">
    <property type="component" value="Unassembled WGS sequence"/>
</dbReference>
<keyword evidence="1" id="KW-0812">Transmembrane</keyword>